<dbReference type="InterPro" id="IPR050194">
    <property type="entry name" value="Glycosyltransferase_grp1"/>
</dbReference>
<evidence type="ECO:0000259" key="1">
    <source>
        <dbReference type="Pfam" id="PF13439"/>
    </source>
</evidence>
<reference evidence="3" key="1">
    <citation type="submission" date="2018-09" db="EMBL/GenBank/DDBJ databases">
        <title>Nocardia yunnanensis sp. nov., an actinomycete isolated from a soil sample.</title>
        <authorList>
            <person name="Zhang J."/>
        </authorList>
    </citation>
    <scope>NUCLEOTIDE SEQUENCE [LARGE SCALE GENOMIC DNA]</scope>
    <source>
        <strain evidence="3">21-3</strain>
    </source>
</reference>
<dbReference type="PANTHER" id="PTHR45947">
    <property type="entry name" value="SULFOQUINOVOSYL TRANSFERASE SQD2"/>
    <property type="match status" value="1"/>
</dbReference>
<protein>
    <submittedName>
        <fullName evidence="2">Glycosyltransferase family 4 protein</fullName>
    </submittedName>
</protein>
<keyword evidence="2" id="KW-0808">Transferase</keyword>
<dbReference type="Pfam" id="PF13439">
    <property type="entry name" value="Glyco_transf_4"/>
    <property type="match status" value="1"/>
</dbReference>
<dbReference type="EMBL" id="CP032228">
    <property type="protein sequence ID" value="QFI62833.1"/>
    <property type="molecule type" value="Genomic_DNA"/>
</dbReference>
<organism evidence="2 3">
    <name type="scientific">Qipengyuania flava</name>
    <dbReference type="NCBI Taxonomy" id="192812"/>
    <lineage>
        <taxon>Bacteria</taxon>
        <taxon>Pseudomonadati</taxon>
        <taxon>Pseudomonadota</taxon>
        <taxon>Alphaproteobacteria</taxon>
        <taxon>Sphingomonadales</taxon>
        <taxon>Erythrobacteraceae</taxon>
        <taxon>Qipengyuania</taxon>
    </lineage>
</organism>
<evidence type="ECO:0000313" key="3">
    <source>
        <dbReference type="Proteomes" id="UP000325385"/>
    </source>
</evidence>
<name>A0A5P6NCC3_9SPHN</name>
<dbReference type="GO" id="GO:0016757">
    <property type="term" value="F:glycosyltransferase activity"/>
    <property type="evidence" value="ECO:0007669"/>
    <property type="project" value="UniProtKB-ARBA"/>
</dbReference>
<dbReference type="Gene3D" id="3.40.50.2000">
    <property type="entry name" value="Glycogen Phosphorylase B"/>
    <property type="match status" value="2"/>
</dbReference>
<dbReference type="AlphaFoldDB" id="A0A5P6NCC3"/>
<feature type="domain" description="Glycosyltransferase subfamily 4-like N-terminal" evidence="1">
    <location>
        <begin position="53"/>
        <end position="209"/>
    </location>
</feature>
<sequence>MRRVPVGCSIYVSFREQACSGAFLDHVAQCIAPRVKIAVLAHIRHAIAEPFGGGMEAHCDMLCRGLRAAGHEVDLYAADGSHDESLVPICEAPYDEVLPWRIYRGTSELAAYQRHAFERVLLKIGAGGYDVVHNNSLFPEIIEWCARAGIPCVTSQHVPPFGTMFDAVVATCKEPHIGFTVTSHDQRSLWADRGCPELDVVPNGIDTDRWVPQGEPQDYLTWVGRIVPNKGLAEAIQAARRARVKLRIFGPVEDASYFAEKVEPFLSKGIEFHGHRSADRLRSEVAHARGAIVTPLWDEPFGLVAAEALSCGTPVVGFDRGALSEVVGDCGILVPGGDIGALTQAIRRVGRFDRAACRRRAVENLSIGAMISGYEASYAAAIAGARLAALPRLAWASSCSSTSELLA</sequence>
<dbReference type="Pfam" id="PF13692">
    <property type="entry name" value="Glyco_trans_1_4"/>
    <property type="match status" value="1"/>
</dbReference>
<accession>A0A5P6NCC3</accession>
<dbReference type="SUPFAM" id="SSF53756">
    <property type="entry name" value="UDP-Glycosyltransferase/glycogen phosphorylase"/>
    <property type="match status" value="1"/>
</dbReference>
<proteinExistence type="predicted"/>
<dbReference type="CDD" id="cd03802">
    <property type="entry name" value="GT4_AviGT4-like"/>
    <property type="match status" value="1"/>
</dbReference>
<evidence type="ECO:0000313" key="2">
    <source>
        <dbReference type="EMBL" id="QFI62833.1"/>
    </source>
</evidence>
<dbReference type="Proteomes" id="UP000325385">
    <property type="component" value="Chromosome"/>
</dbReference>
<dbReference type="PANTHER" id="PTHR45947:SF3">
    <property type="entry name" value="SULFOQUINOVOSYL TRANSFERASE SQD2"/>
    <property type="match status" value="1"/>
</dbReference>
<gene>
    <name evidence="2" type="ORF">D0Y83_05750</name>
</gene>
<dbReference type="InterPro" id="IPR028098">
    <property type="entry name" value="Glyco_trans_4-like_N"/>
</dbReference>